<dbReference type="Proteomes" id="UP000233469">
    <property type="component" value="Unassembled WGS sequence"/>
</dbReference>
<reference evidence="1 2" key="2">
    <citation type="submission" date="2017-10" db="EMBL/GenBank/DDBJ databases">
        <title>Extensive intraspecific genome diversity in a model arbuscular mycorrhizal fungus.</title>
        <authorList>
            <person name="Chen E.C.H."/>
            <person name="Morin E."/>
            <person name="Baudet D."/>
            <person name="Noel J."/>
            <person name="Ndikumana S."/>
            <person name="Charron P."/>
            <person name="St-Onge C."/>
            <person name="Giorgi J."/>
            <person name="Grigoriev I.V."/>
            <person name="Roux C."/>
            <person name="Martin F.M."/>
            <person name="Corradi N."/>
        </authorList>
    </citation>
    <scope>NUCLEOTIDE SEQUENCE [LARGE SCALE GENOMIC DNA]</scope>
    <source>
        <strain evidence="1 2">C2</strain>
    </source>
</reference>
<organism evidence="1 2">
    <name type="scientific">Rhizophagus irregularis</name>
    <dbReference type="NCBI Taxonomy" id="588596"/>
    <lineage>
        <taxon>Eukaryota</taxon>
        <taxon>Fungi</taxon>
        <taxon>Fungi incertae sedis</taxon>
        <taxon>Mucoromycota</taxon>
        <taxon>Glomeromycotina</taxon>
        <taxon>Glomeromycetes</taxon>
        <taxon>Glomerales</taxon>
        <taxon>Glomeraceae</taxon>
        <taxon>Rhizophagus</taxon>
    </lineage>
</organism>
<protein>
    <submittedName>
        <fullName evidence="1">Uncharacterized protein</fullName>
    </submittedName>
</protein>
<dbReference type="VEuPathDB" id="FungiDB:RhiirA1_462370"/>
<comment type="caution">
    <text evidence="1">The sequence shown here is derived from an EMBL/GenBank/DDBJ whole genome shotgun (WGS) entry which is preliminary data.</text>
</comment>
<name>A0A2N1M6P8_9GLOM</name>
<sequence length="68" mass="7960">MVEMVEMILTWASPKVKMVKITQLGDTSFELDSLQPENLKDENLILSKCYRMEKKAQDQICLLINNNW</sequence>
<accession>A0A2N1M6P8</accession>
<gene>
    <name evidence="1" type="ORF">RhiirC2_763987</name>
</gene>
<evidence type="ECO:0000313" key="2">
    <source>
        <dbReference type="Proteomes" id="UP000233469"/>
    </source>
</evidence>
<dbReference type="EMBL" id="LLXL01004518">
    <property type="protein sequence ID" value="PKK57307.1"/>
    <property type="molecule type" value="Genomic_DNA"/>
</dbReference>
<proteinExistence type="predicted"/>
<evidence type="ECO:0000313" key="1">
    <source>
        <dbReference type="EMBL" id="PKK57307.1"/>
    </source>
</evidence>
<reference evidence="1 2" key="1">
    <citation type="submission" date="2016-04" db="EMBL/GenBank/DDBJ databases">
        <title>Genome analyses suggest a sexual origin of heterokaryosis in a supposedly ancient asexual fungus.</title>
        <authorList>
            <person name="Ropars J."/>
            <person name="Sedzielewska K."/>
            <person name="Noel J."/>
            <person name="Charron P."/>
            <person name="Farinelli L."/>
            <person name="Marton T."/>
            <person name="Kruger M."/>
            <person name="Pelin A."/>
            <person name="Brachmann A."/>
            <person name="Corradi N."/>
        </authorList>
    </citation>
    <scope>NUCLEOTIDE SEQUENCE [LARGE SCALE GENOMIC DNA]</scope>
    <source>
        <strain evidence="1 2">C2</strain>
    </source>
</reference>
<dbReference type="AlphaFoldDB" id="A0A2N1M6P8"/>